<keyword evidence="2" id="KW-1185">Reference proteome</keyword>
<dbReference type="EMBL" id="ML737595">
    <property type="protein sequence ID" value="KAE8367634.1"/>
    <property type="molecule type" value="Genomic_DNA"/>
</dbReference>
<evidence type="ECO:0000313" key="2">
    <source>
        <dbReference type="Proteomes" id="UP000326268"/>
    </source>
</evidence>
<dbReference type="GeneID" id="43661756"/>
<reference evidence="1 2" key="1">
    <citation type="submission" date="2019-04" db="EMBL/GenBank/DDBJ databases">
        <title>Friends and foes A comparative genomics studyof 23 Aspergillus species from section Flavi.</title>
        <authorList>
            <consortium name="DOE Joint Genome Institute"/>
            <person name="Kjaerbolling I."/>
            <person name="Vesth T."/>
            <person name="Frisvad J.C."/>
            <person name="Nybo J.L."/>
            <person name="Theobald S."/>
            <person name="Kildgaard S."/>
            <person name="Isbrandt T."/>
            <person name="Kuo A."/>
            <person name="Sato A."/>
            <person name="Lyhne E.K."/>
            <person name="Kogle M.E."/>
            <person name="Wiebenga A."/>
            <person name="Kun R.S."/>
            <person name="Lubbers R.J."/>
            <person name="Makela M.R."/>
            <person name="Barry K."/>
            <person name="Chovatia M."/>
            <person name="Clum A."/>
            <person name="Daum C."/>
            <person name="Haridas S."/>
            <person name="He G."/>
            <person name="LaButti K."/>
            <person name="Lipzen A."/>
            <person name="Mondo S."/>
            <person name="Riley R."/>
            <person name="Salamov A."/>
            <person name="Simmons B.A."/>
            <person name="Magnuson J.K."/>
            <person name="Henrissat B."/>
            <person name="Mortensen U.H."/>
            <person name="Larsen T.O."/>
            <person name="Devries R.P."/>
            <person name="Grigoriev I.V."/>
            <person name="Machida M."/>
            <person name="Baker S.E."/>
            <person name="Andersen M.R."/>
        </authorList>
    </citation>
    <scope>NUCLEOTIDE SEQUENCE [LARGE SCALE GENOMIC DNA]</scope>
    <source>
        <strain evidence="1 2">CBS 763.97</strain>
    </source>
</reference>
<evidence type="ECO:0000313" key="1">
    <source>
        <dbReference type="EMBL" id="KAE8367634.1"/>
    </source>
</evidence>
<proteinExistence type="predicted"/>
<name>A0A5N7ACQ2_9EURO</name>
<gene>
    <name evidence="1" type="ORF">BDV27DRAFT_68810</name>
</gene>
<organism evidence="1 2">
    <name type="scientific">Aspergillus caelatus</name>
    <dbReference type="NCBI Taxonomy" id="61420"/>
    <lineage>
        <taxon>Eukaryota</taxon>
        <taxon>Fungi</taxon>
        <taxon>Dikarya</taxon>
        <taxon>Ascomycota</taxon>
        <taxon>Pezizomycotina</taxon>
        <taxon>Eurotiomycetes</taxon>
        <taxon>Eurotiomycetidae</taxon>
        <taxon>Eurotiales</taxon>
        <taxon>Aspergillaceae</taxon>
        <taxon>Aspergillus</taxon>
        <taxon>Aspergillus subgen. Circumdati</taxon>
    </lineage>
</organism>
<dbReference type="OrthoDB" id="10458987at2759"/>
<protein>
    <submittedName>
        <fullName evidence="1">Uncharacterized protein</fullName>
    </submittedName>
</protein>
<dbReference type="Proteomes" id="UP000326268">
    <property type="component" value="Unassembled WGS sequence"/>
</dbReference>
<dbReference type="RefSeq" id="XP_031930715.1">
    <property type="nucleotide sequence ID" value="XM_032077310.1"/>
</dbReference>
<accession>A0A5N7ACQ2</accession>
<dbReference type="AlphaFoldDB" id="A0A5N7ACQ2"/>
<sequence length="164" mass="18825">MIDSNLPEMVFRRANHILVVHPLHLSETVRTNMRDHRGSQQEHLNRLPRFGSVKTDYKQNRSNLTTIISAKRVSILNPKQYQEGTEPRAHKPPEKGHALIYAVRGSTIPEPNYNFPECQATPLFSGRSWSLEEYYVSSRAPQDPIRAELPFPCCWKNNSTGRSS</sequence>